<dbReference type="GO" id="GO:0070573">
    <property type="term" value="F:metallodipeptidase activity"/>
    <property type="evidence" value="ECO:0007669"/>
    <property type="project" value="InterPro"/>
</dbReference>
<dbReference type="Proteomes" id="UP001143309">
    <property type="component" value="Unassembled WGS sequence"/>
</dbReference>
<dbReference type="RefSeq" id="WP_271200831.1">
    <property type="nucleotide sequence ID" value="NZ_BSFL01000002.1"/>
</dbReference>
<reference evidence="1" key="2">
    <citation type="submission" date="2023-01" db="EMBL/GenBank/DDBJ databases">
        <authorList>
            <person name="Sun Q."/>
            <person name="Evtushenko L."/>
        </authorList>
    </citation>
    <scope>NUCLEOTIDE SEQUENCE</scope>
    <source>
        <strain evidence="1">VKM B-2748</strain>
    </source>
</reference>
<gene>
    <name evidence="1" type="ORF">GCM10008174_21110</name>
</gene>
<evidence type="ECO:0000313" key="2">
    <source>
        <dbReference type="Proteomes" id="UP001143309"/>
    </source>
</evidence>
<dbReference type="AlphaFoldDB" id="A0A9W6JMJ0"/>
<accession>A0A9W6JMJ0</accession>
<comment type="caution">
    <text evidence="1">The sequence shown here is derived from an EMBL/GenBank/DDBJ whole genome shotgun (WGS) entry which is preliminary data.</text>
</comment>
<reference evidence="1" key="1">
    <citation type="journal article" date="2014" name="Int. J. Syst. Evol. Microbiol.">
        <title>Complete genome sequence of Corynebacterium casei LMG S-19264T (=DSM 44701T), isolated from a smear-ripened cheese.</title>
        <authorList>
            <consortium name="US DOE Joint Genome Institute (JGI-PGF)"/>
            <person name="Walter F."/>
            <person name="Albersmeier A."/>
            <person name="Kalinowski J."/>
            <person name="Ruckert C."/>
        </authorList>
    </citation>
    <scope>NUCLEOTIDE SEQUENCE</scope>
    <source>
        <strain evidence="1">VKM B-2748</strain>
    </source>
</reference>
<dbReference type="Pfam" id="PF01244">
    <property type="entry name" value="Peptidase_M19"/>
    <property type="match status" value="1"/>
</dbReference>
<dbReference type="InterPro" id="IPR008257">
    <property type="entry name" value="Pept_M19"/>
</dbReference>
<proteinExistence type="predicted"/>
<evidence type="ECO:0000313" key="1">
    <source>
        <dbReference type="EMBL" id="GLK80370.1"/>
    </source>
</evidence>
<dbReference type="InterPro" id="IPR032466">
    <property type="entry name" value="Metal_Hydrolase"/>
</dbReference>
<dbReference type="PANTHER" id="PTHR10443:SF12">
    <property type="entry name" value="DIPEPTIDASE"/>
    <property type="match status" value="1"/>
</dbReference>
<protein>
    <submittedName>
        <fullName evidence="1">Membrane dipeptidase</fullName>
    </submittedName>
</protein>
<dbReference type="SUPFAM" id="SSF51556">
    <property type="entry name" value="Metallo-dependent hydrolases"/>
    <property type="match status" value="1"/>
</dbReference>
<dbReference type="PANTHER" id="PTHR10443">
    <property type="entry name" value="MICROSOMAL DIPEPTIDASE"/>
    <property type="match status" value="1"/>
</dbReference>
<dbReference type="GO" id="GO:0006508">
    <property type="term" value="P:proteolysis"/>
    <property type="evidence" value="ECO:0007669"/>
    <property type="project" value="InterPro"/>
</dbReference>
<dbReference type="CDD" id="cd01301">
    <property type="entry name" value="rDP_like"/>
    <property type="match status" value="1"/>
</dbReference>
<sequence>MTNAPQIPVFDGHNDTLLRLNQRGDADRGVRAFLEGGFGGHVDLAKARSGGLVGGLFAIFTPSRDLGVDYIELMRSARYDVPLPEKLPLGEAQAAVLAMTSILLRIERASNGAVAICRSAAEIHAAMERNALAAVLHIEGAEAIGPDLDALHVLHAAGLRSLGPVWSRPTIFGHGAPFRFPSSPDTGPGLTEAGRRLVRECDALRIVVDLSHLNEAGFWDVAELSTRPLVATHSNAHALTPHARNLTDRQLDAIRDSGGLVGLNFATCFLREDGRMTADTPIDAMTRHLDHLIGRLGVDHVGFGSDFDGAIVPGRLGDAAGLPRLIAHLRAHGYDDATLEKIAWRNWLAVLERIWGA</sequence>
<dbReference type="EMBL" id="BSFL01000002">
    <property type="protein sequence ID" value="GLK80370.1"/>
    <property type="molecule type" value="Genomic_DNA"/>
</dbReference>
<keyword evidence="2" id="KW-1185">Reference proteome</keyword>
<dbReference type="PROSITE" id="PS51365">
    <property type="entry name" value="RENAL_DIPEPTIDASE_2"/>
    <property type="match status" value="1"/>
</dbReference>
<organism evidence="1 2">
    <name type="scientific">Methylopila turkensis</name>
    <dbReference type="NCBI Taxonomy" id="1437816"/>
    <lineage>
        <taxon>Bacteria</taxon>
        <taxon>Pseudomonadati</taxon>
        <taxon>Pseudomonadota</taxon>
        <taxon>Alphaproteobacteria</taxon>
        <taxon>Hyphomicrobiales</taxon>
        <taxon>Methylopilaceae</taxon>
        <taxon>Methylopila</taxon>
    </lineage>
</organism>
<name>A0A9W6JMJ0_9HYPH</name>
<dbReference type="Gene3D" id="3.20.20.140">
    <property type="entry name" value="Metal-dependent hydrolases"/>
    <property type="match status" value="1"/>
</dbReference>